<protein>
    <submittedName>
        <fullName evidence="4">YceI family protein</fullName>
    </submittedName>
</protein>
<keyword evidence="5" id="KW-1185">Reference proteome</keyword>
<dbReference type="InterPro" id="IPR007372">
    <property type="entry name" value="Lipid/polyisoprenoid-bd_YceI"/>
</dbReference>
<dbReference type="PANTHER" id="PTHR34406">
    <property type="entry name" value="PROTEIN YCEI"/>
    <property type="match status" value="1"/>
</dbReference>
<evidence type="ECO:0000313" key="4">
    <source>
        <dbReference type="EMBL" id="MFB9377149.1"/>
    </source>
</evidence>
<evidence type="ECO:0000256" key="2">
    <source>
        <dbReference type="SAM" id="MobiDB-lite"/>
    </source>
</evidence>
<dbReference type="RefSeq" id="WP_380135028.1">
    <property type="nucleotide sequence ID" value="NZ_JBHLUI010000003.1"/>
</dbReference>
<evidence type="ECO:0000256" key="1">
    <source>
        <dbReference type="ARBA" id="ARBA00008812"/>
    </source>
</evidence>
<dbReference type="InterPro" id="IPR036761">
    <property type="entry name" value="TTHA0802/YceI-like_sf"/>
</dbReference>
<comment type="caution">
    <text evidence="4">The sequence shown here is derived from an EMBL/GenBank/DDBJ whole genome shotgun (WGS) entry which is preliminary data.</text>
</comment>
<dbReference type="Proteomes" id="UP001589748">
    <property type="component" value="Unassembled WGS sequence"/>
</dbReference>
<reference evidence="4 5" key="1">
    <citation type="submission" date="2024-09" db="EMBL/GenBank/DDBJ databases">
        <authorList>
            <person name="Sun Q."/>
            <person name="Mori K."/>
        </authorList>
    </citation>
    <scope>NUCLEOTIDE SEQUENCE [LARGE SCALE GENOMIC DNA]</scope>
    <source>
        <strain evidence="4 5">TISTR 1856</strain>
    </source>
</reference>
<evidence type="ECO:0000313" key="5">
    <source>
        <dbReference type="Proteomes" id="UP001589748"/>
    </source>
</evidence>
<accession>A0ABV5LSS4</accession>
<dbReference type="SUPFAM" id="SSF101874">
    <property type="entry name" value="YceI-like"/>
    <property type="match status" value="1"/>
</dbReference>
<dbReference type="Gene3D" id="2.40.128.110">
    <property type="entry name" value="Lipid/polyisoprenoid-binding, YceI-like"/>
    <property type="match status" value="1"/>
</dbReference>
<feature type="region of interest" description="Disordered" evidence="2">
    <location>
        <begin position="1"/>
        <end position="23"/>
    </location>
</feature>
<feature type="domain" description="Lipid/polyisoprenoid-binding YceI-like" evidence="3">
    <location>
        <begin position="34"/>
        <end position="201"/>
    </location>
</feature>
<dbReference type="Pfam" id="PF04264">
    <property type="entry name" value="YceI"/>
    <property type="match status" value="1"/>
</dbReference>
<dbReference type="SMART" id="SM00867">
    <property type="entry name" value="YceI"/>
    <property type="match status" value="1"/>
</dbReference>
<comment type="similarity">
    <text evidence="1">Belongs to the UPF0312 family.</text>
</comment>
<organism evidence="4 5">
    <name type="scientific">Kineococcus gynurae</name>
    <dbReference type="NCBI Taxonomy" id="452979"/>
    <lineage>
        <taxon>Bacteria</taxon>
        <taxon>Bacillati</taxon>
        <taxon>Actinomycetota</taxon>
        <taxon>Actinomycetes</taxon>
        <taxon>Kineosporiales</taxon>
        <taxon>Kineosporiaceae</taxon>
        <taxon>Kineococcus</taxon>
    </lineage>
</organism>
<evidence type="ECO:0000259" key="3">
    <source>
        <dbReference type="SMART" id="SM00867"/>
    </source>
</evidence>
<sequence length="204" mass="21868">MGWFGSKNKDTDTITEDAATSAGFPELPGYKAGTWTIDATHSEVSFVVRHMAVSKVRGRFGGVEGEIVTAENPAESAVSATIDVTSITTFNEQRDAHVRSGDFFETDKHPSATFRSTFFGVEGDDFVLVGDLTLKGVTKSVRLAVEVSGFGPDAYGGYRAGFAARGTINRRDFGVEFDARLDNGGLVVSDKVELQLDVEAVLNS</sequence>
<dbReference type="EMBL" id="JBHMDM010000004">
    <property type="protein sequence ID" value="MFB9377149.1"/>
    <property type="molecule type" value="Genomic_DNA"/>
</dbReference>
<proteinExistence type="inferred from homology"/>
<dbReference type="PANTHER" id="PTHR34406:SF1">
    <property type="entry name" value="PROTEIN YCEI"/>
    <property type="match status" value="1"/>
</dbReference>
<gene>
    <name evidence="4" type="ORF">ACFFVI_09210</name>
</gene>
<name>A0ABV5LSS4_9ACTN</name>